<dbReference type="Pfam" id="PF02954">
    <property type="entry name" value="HTH_8"/>
    <property type="match status" value="1"/>
</dbReference>
<dbReference type="SUPFAM" id="SSF46689">
    <property type="entry name" value="Homeodomain-like"/>
    <property type="match status" value="1"/>
</dbReference>
<dbReference type="PRINTS" id="PR01590">
    <property type="entry name" value="HTHFIS"/>
</dbReference>
<evidence type="ECO:0000259" key="1">
    <source>
        <dbReference type="Pfam" id="PF02954"/>
    </source>
</evidence>
<name>A0A6H1ZKC7_9ZZZZ</name>
<evidence type="ECO:0000313" key="2">
    <source>
        <dbReference type="EMBL" id="QJA47650.1"/>
    </source>
</evidence>
<reference evidence="2" key="1">
    <citation type="submission" date="2020-03" db="EMBL/GenBank/DDBJ databases">
        <title>The deep terrestrial virosphere.</title>
        <authorList>
            <person name="Holmfeldt K."/>
            <person name="Nilsson E."/>
            <person name="Simone D."/>
            <person name="Lopez-Fernandez M."/>
            <person name="Wu X."/>
            <person name="de Brujin I."/>
            <person name="Lundin D."/>
            <person name="Andersson A."/>
            <person name="Bertilsson S."/>
            <person name="Dopson M."/>
        </authorList>
    </citation>
    <scope>NUCLEOTIDE SEQUENCE</scope>
    <source>
        <strain evidence="2">TM448A00717</strain>
    </source>
</reference>
<sequence>MERDLLERENYRLKHELAAAKSGARGLELSNMTLKAKTEALKSSLIAAASAHCPSLVNLESLCPDLGMDLMRLDQAFRRALIRPVDDVERDQLVYVVLECEGNLSEASEVLGISRQAIQKRIKKHDLEGFLEEVREGGNGVHYYPFGRAWPTGKRVGGDSGTGV</sequence>
<dbReference type="InterPro" id="IPR002197">
    <property type="entry name" value="HTH_Fis"/>
</dbReference>
<dbReference type="EMBL" id="MT144052">
    <property type="protein sequence ID" value="QJA47650.1"/>
    <property type="molecule type" value="Genomic_DNA"/>
</dbReference>
<dbReference type="Gene3D" id="1.10.10.60">
    <property type="entry name" value="Homeodomain-like"/>
    <property type="match status" value="1"/>
</dbReference>
<accession>A0A6H1ZKC7</accession>
<dbReference type="AlphaFoldDB" id="A0A6H1ZKC7"/>
<feature type="domain" description="DNA binding HTH" evidence="1">
    <location>
        <begin position="85"/>
        <end position="125"/>
    </location>
</feature>
<dbReference type="InterPro" id="IPR009057">
    <property type="entry name" value="Homeodomain-like_sf"/>
</dbReference>
<proteinExistence type="predicted"/>
<gene>
    <name evidence="2" type="ORF">TM448A00717_0003</name>
</gene>
<organism evidence="2">
    <name type="scientific">viral metagenome</name>
    <dbReference type="NCBI Taxonomy" id="1070528"/>
    <lineage>
        <taxon>unclassified sequences</taxon>
        <taxon>metagenomes</taxon>
        <taxon>organismal metagenomes</taxon>
    </lineage>
</organism>
<protein>
    <submittedName>
        <fullName evidence="2">Putative DNA binding, helix-turn-helix domain containing protein</fullName>
    </submittedName>
</protein>
<dbReference type="GO" id="GO:0043565">
    <property type="term" value="F:sequence-specific DNA binding"/>
    <property type="evidence" value="ECO:0007669"/>
    <property type="project" value="InterPro"/>
</dbReference>